<feature type="chain" id="PRO_5045311537" evidence="1">
    <location>
        <begin position="21"/>
        <end position="396"/>
    </location>
</feature>
<dbReference type="Gene3D" id="2.40.10.10">
    <property type="entry name" value="Trypsin-like serine proteases"/>
    <property type="match status" value="1"/>
</dbReference>
<reference evidence="2 3" key="2">
    <citation type="journal article" date="2023" name="ChemBioChem">
        <title>Acyltransferase Domain Exchange between Two Independent Type I Polyketide Synthases in the Same Producer Strain of Macrolide Antibiotics.</title>
        <authorList>
            <person name="Kudo F."/>
            <person name="Kishikawa K."/>
            <person name="Tsuboi K."/>
            <person name="Kido T."/>
            <person name="Usui T."/>
            <person name="Hashimoto J."/>
            <person name="Shin-Ya K."/>
            <person name="Miyanaga A."/>
            <person name="Eguchi T."/>
        </authorList>
    </citation>
    <scope>NUCLEOTIDE SEQUENCE [LARGE SCALE GENOMIC DNA]</scope>
    <source>
        <strain evidence="2 3">A-8890</strain>
    </source>
</reference>
<accession>A0ABN5V6U9</accession>
<gene>
    <name evidence="2" type="ORF">SGFS_003430</name>
</gene>
<sequence length="396" mass="42467">MAIGAAVVAVSLASPTPSWAADEPAAAAAKKPSQAQWEELDKVAKKHSAFGVFGVTSDSGPVLTLPAGASADEKVKVVAEVPDGIQVTVKTSKFTKNEVDKIQKGIGEAKWHKDAKKYGLGAFYDGEKDTVVVNTDAPESIREALKNSYGDKIQVVQSRFEQQATRFDDYERFYGGASIHNNHGTCTAGWKIRAVNPDNGQSADMLTTAGHCFLNNELVQNSGSNRWMGWVKRFGGTYGGGDLEAFVGYQYSNHIYTGGYYSSTSNMQTGSLSGMYTGLHVCVSGQTTYNHCGHPIASTNYGFSWYDRNGHSHYNNSADGFTYNRGGTNNNGTLTAAGDSGAPVHVPHDQYTTSATGSHSGLVSWYEGACGCTQYRMYGVKAQFVHDKWGGSVSTS</sequence>
<dbReference type="Proteomes" id="UP001321542">
    <property type="component" value="Chromosome"/>
</dbReference>
<proteinExistence type="predicted"/>
<dbReference type="RefSeq" id="WP_286247025.1">
    <property type="nucleotide sequence ID" value="NZ_AP018448.1"/>
</dbReference>
<feature type="signal peptide" evidence="1">
    <location>
        <begin position="1"/>
        <end position="20"/>
    </location>
</feature>
<keyword evidence="3" id="KW-1185">Reference proteome</keyword>
<organism evidence="2 3">
    <name type="scientific">Streptomyces graminofaciens</name>
    <dbReference type="NCBI Taxonomy" id="68212"/>
    <lineage>
        <taxon>Bacteria</taxon>
        <taxon>Bacillati</taxon>
        <taxon>Actinomycetota</taxon>
        <taxon>Actinomycetes</taxon>
        <taxon>Kitasatosporales</taxon>
        <taxon>Streptomycetaceae</taxon>
        <taxon>Streptomyces</taxon>
    </lineage>
</organism>
<dbReference type="InterPro" id="IPR043504">
    <property type="entry name" value="Peptidase_S1_PA_chymotrypsin"/>
</dbReference>
<dbReference type="EMBL" id="AP018448">
    <property type="protein sequence ID" value="BBC29052.1"/>
    <property type="molecule type" value="Genomic_DNA"/>
</dbReference>
<evidence type="ECO:0000313" key="2">
    <source>
        <dbReference type="EMBL" id="BBC29052.1"/>
    </source>
</evidence>
<reference evidence="2 3" key="1">
    <citation type="journal article" date="2010" name="ChemBioChem">
        <title>Cloning and characterization of the biosynthetic gene cluster of 16-membered macrolide antibiotic FD-891: involvement of a dual functional cytochrome P450 monooxygenase catalyzing epoxidation and hydroxylation.</title>
        <authorList>
            <person name="Kudo F."/>
            <person name="Motegi A."/>
            <person name="Mizoue K."/>
            <person name="Eguchi T."/>
        </authorList>
    </citation>
    <scope>NUCLEOTIDE SEQUENCE [LARGE SCALE GENOMIC DNA]</scope>
    <source>
        <strain evidence="2 3">A-8890</strain>
    </source>
</reference>
<evidence type="ECO:0000313" key="3">
    <source>
        <dbReference type="Proteomes" id="UP001321542"/>
    </source>
</evidence>
<evidence type="ECO:0000256" key="1">
    <source>
        <dbReference type="SAM" id="SignalP"/>
    </source>
</evidence>
<name>A0ABN5V6U9_9ACTN</name>
<keyword evidence="1" id="KW-0732">Signal</keyword>
<protein>
    <submittedName>
        <fullName evidence="2">Uncharacterized protein</fullName>
    </submittedName>
</protein>